<comment type="caution">
    <text evidence="2">The sequence shown here is derived from an EMBL/GenBank/DDBJ whole genome shotgun (WGS) entry which is preliminary data.</text>
</comment>
<evidence type="ECO:0008006" key="4">
    <source>
        <dbReference type="Google" id="ProtNLM"/>
    </source>
</evidence>
<feature type="signal peptide" evidence="1">
    <location>
        <begin position="1"/>
        <end position="30"/>
    </location>
</feature>
<evidence type="ECO:0000313" key="3">
    <source>
        <dbReference type="Proteomes" id="UP001215598"/>
    </source>
</evidence>
<dbReference type="EMBL" id="JARKIB010000270">
    <property type="protein sequence ID" value="KAJ7717940.1"/>
    <property type="molecule type" value="Genomic_DNA"/>
</dbReference>
<protein>
    <recommendedName>
        <fullName evidence="4">Secreted protein</fullName>
    </recommendedName>
</protein>
<sequence>MPIFPSRDETRGSVKLLLLLANLLWSLCRCTTYGGGRRSAAAAGVTVPLGDSVAPLSLPELMAVWDQNIGSKHVFFLVNCLCPSQM</sequence>
<keyword evidence="3" id="KW-1185">Reference proteome</keyword>
<reference evidence="2" key="1">
    <citation type="submission" date="2023-03" db="EMBL/GenBank/DDBJ databases">
        <title>Massive genome expansion in bonnet fungi (Mycena s.s.) driven by repeated elements and novel gene families across ecological guilds.</title>
        <authorList>
            <consortium name="Lawrence Berkeley National Laboratory"/>
            <person name="Harder C.B."/>
            <person name="Miyauchi S."/>
            <person name="Viragh M."/>
            <person name="Kuo A."/>
            <person name="Thoen E."/>
            <person name="Andreopoulos B."/>
            <person name="Lu D."/>
            <person name="Skrede I."/>
            <person name="Drula E."/>
            <person name="Henrissat B."/>
            <person name="Morin E."/>
            <person name="Kohler A."/>
            <person name="Barry K."/>
            <person name="LaButti K."/>
            <person name="Morin E."/>
            <person name="Salamov A."/>
            <person name="Lipzen A."/>
            <person name="Mereny Z."/>
            <person name="Hegedus B."/>
            <person name="Baldrian P."/>
            <person name="Stursova M."/>
            <person name="Weitz H."/>
            <person name="Taylor A."/>
            <person name="Grigoriev I.V."/>
            <person name="Nagy L.G."/>
            <person name="Martin F."/>
            <person name="Kauserud H."/>
        </authorList>
    </citation>
    <scope>NUCLEOTIDE SEQUENCE</scope>
    <source>
        <strain evidence="2">CBHHK182m</strain>
    </source>
</reference>
<dbReference type="Proteomes" id="UP001215598">
    <property type="component" value="Unassembled WGS sequence"/>
</dbReference>
<evidence type="ECO:0000256" key="1">
    <source>
        <dbReference type="SAM" id="SignalP"/>
    </source>
</evidence>
<dbReference type="AlphaFoldDB" id="A0AAD7HDR3"/>
<organism evidence="2 3">
    <name type="scientific">Mycena metata</name>
    <dbReference type="NCBI Taxonomy" id="1033252"/>
    <lineage>
        <taxon>Eukaryota</taxon>
        <taxon>Fungi</taxon>
        <taxon>Dikarya</taxon>
        <taxon>Basidiomycota</taxon>
        <taxon>Agaricomycotina</taxon>
        <taxon>Agaricomycetes</taxon>
        <taxon>Agaricomycetidae</taxon>
        <taxon>Agaricales</taxon>
        <taxon>Marasmiineae</taxon>
        <taxon>Mycenaceae</taxon>
        <taxon>Mycena</taxon>
    </lineage>
</organism>
<gene>
    <name evidence="2" type="ORF">B0H16DRAFT_432670</name>
</gene>
<proteinExistence type="predicted"/>
<keyword evidence="1" id="KW-0732">Signal</keyword>
<name>A0AAD7HDR3_9AGAR</name>
<accession>A0AAD7HDR3</accession>
<evidence type="ECO:0000313" key="2">
    <source>
        <dbReference type="EMBL" id="KAJ7717940.1"/>
    </source>
</evidence>
<feature type="chain" id="PRO_5042112620" description="Secreted protein" evidence="1">
    <location>
        <begin position="31"/>
        <end position="86"/>
    </location>
</feature>